<evidence type="ECO:0000313" key="2">
    <source>
        <dbReference type="Proteomes" id="UP000636800"/>
    </source>
</evidence>
<dbReference type="OrthoDB" id="1878996at2759"/>
<dbReference type="GO" id="GO:0006281">
    <property type="term" value="P:DNA repair"/>
    <property type="evidence" value="ECO:0007669"/>
    <property type="project" value="InterPro"/>
</dbReference>
<name>A0A835R787_VANPL</name>
<dbReference type="Pfam" id="PF15925">
    <property type="entry name" value="SOSSC"/>
    <property type="match status" value="1"/>
</dbReference>
<comment type="caution">
    <text evidence="1">The sequence shown here is derived from an EMBL/GenBank/DDBJ whole genome shotgun (WGS) entry which is preliminary data.</text>
</comment>
<dbReference type="EMBL" id="JADCNL010000004">
    <property type="protein sequence ID" value="KAG0485008.1"/>
    <property type="molecule type" value="Genomic_DNA"/>
</dbReference>
<gene>
    <name evidence="1" type="ORF">HPP92_009087</name>
</gene>
<reference evidence="1 2" key="1">
    <citation type="journal article" date="2020" name="Nat. Food">
        <title>A phased Vanilla planifolia genome enables genetic improvement of flavour and production.</title>
        <authorList>
            <person name="Hasing T."/>
            <person name="Tang H."/>
            <person name="Brym M."/>
            <person name="Khazi F."/>
            <person name="Huang T."/>
            <person name="Chambers A.H."/>
        </authorList>
    </citation>
    <scope>NUCLEOTIDE SEQUENCE [LARGE SCALE GENOMIC DNA]</scope>
    <source>
        <tissue evidence="1">Leaf</tissue>
    </source>
</reference>
<organism evidence="1 2">
    <name type="scientific">Vanilla planifolia</name>
    <name type="common">Vanilla</name>
    <dbReference type="NCBI Taxonomy" id="51239"/>
    <lineage>
        <taxon>Eukaryota</taxon>
        <taxon>Viridiplantae</taxon>
        <taxon>Streptophyta</taxon>
        <taxon>Embryophyta</taxon>
        <taxon>Tracheophyta</taxon>
        <taxon>Spermatophyta</taxon>
        <taxon>Magnoliopsida</taxon>
        <taxon>Liliopsida</taxon>
        <taxon>Asparagales</taxon>
        <taxon>Orchidaceae</taxon>
        <taxon>Vanilloideae</taxon>
        <taxon>Vanilleae</taxon>
        <taxon>Vanilla</taxon>
    </lineage>
</organism>
<proteinExistence type="predicted"/>
<dbReference type="AlphaFoldDB" id="A0A835R787"/>
<dbReference type="GO" id="GO:0070876">
    <property type="term" value="C:SOSS complex"/>
    <property type="evidence" value="ECO:0007669"/>
    <property type="project" value="InterPro"/>
</dbReference>
<dbReference type="Proteomes" id="UP000636800">
    <property type="component" value="Unassembled WGS sequence"/>
</dbReference>
<evidence type="ECO:0000313" key="1">
    <source>
        <dbReference type="EMBL" id="KAG0485008.1"/>
    </source>
</evidence>
<dbReference type="PANTHER" id="PTHR48205">
    <property type="entry name" value="OS01G0742766 PROTEIN"/>
    <property type="match status" value="1"/>
</dbReference>
<dbReference type="InterPro" id="IPR031821">
    <property type="entry name" value="SOSSC"/>
</dbReference>
<accession>A0A835R787</accession>
<sequence length="98" mass="10660">MASPQKRRKIASARSGIVCVEENLSRPPWPADKEAKPSQACLIPVADAGKIDANIQLAKKQAIDEALRDGCLGNFRSFDSQFGNFLLPVIPTEADLRP</sequence>
<keyword evidence="2" id="KW-1185">Reference proteome</keyword>
<protein>
    <submittedName>
        <fullName evidence="1">Uncharacterized protein</fullName>
    </submittedName>
</protein>
<dbReference type="PANTHER" id="PTHR48205:SF1">
    <property type="entry name" value="OS01G0742766 PROTEIN"/>
    <property type="match status" value="1"/>
</dbReference>